<evidence type="ECO:0000313" key="5">
    <source>
        <dbReference type="EMBL" id="GAA4407138.1"/>
    </source>
</evidence>
<accession>A0ABP8KH77</accession>
<gene>
    <name evidence="5" type="ORF">GCM10023187_27340</name>
</gene>
<dbReference type="InterPro" id="IPR000055">
    <property type="entry name" value="Restrct_endonuc_typeI_TRD"/>
</dbReference>
<evidence type="ECO:0000259" key="4">
    <source>
        <dbReference type="Pfam" id="PF01420"/>
    </source>
</evidence>
<dbReference type="Gene3D" id="3.90.220.20">
    <property type="entry name" value="DNA methylase specificity domains"/>
    <property type="match status" value="2"/>
</dbReference>
<keyword evidence="2" id="KW-0680">Restriction system</keyword>
<reference evidence="6" key="1">
    <citation type="journal article" date="2019" name="Int. J. Syst. Evol. Microbiol.">
        <title>The Global Catalogue of Microorganisms (GCM) 10K type strain sequencing project: providing services to taxonomists for standard genome sequencing and annotation.</title>
        <authorList>
            <consortium name="The Broad Institute Genomics Platform"/>
            <consortium name="The Broad Institute Genome Sequencing Center for Infectious Disease"/>
            <person name="Wu L."/>
            <person name="Ma J."/>
        </authorList>
    </citation>
    <scope>NUCLEOTIDE SEQUENCE [LARGE SCALE GENOMIC DNA]</scope>
    <source>
        <strain evidence="6">JCM 17925</strain>
    </source>
</reference>
<proteinExistence type="inferred from homology"/>
<dbReference type="InterPro" id="IPR052021">
    <property type="entry name" value="Type-I_RS_S_subunit"/>
</dbReference>
<dbReference type="EMBL" id="BAABHB010000005">
    <property type="protein sequence ID" value="GAA4407138.1"/>
    <property type="molecule type" value="Genomic_DNA"/>
</dbReference>
<comment type="similarity">
    <text evidence="1">Belongs to the type-I restriction system S methylase family.</text>
</comment>
<evidence type="ECO:0000256" key="3">
    <source>
        <dbReference type="ARBA" id="ARBA00023125"/>
    </source>
</evidence>
<dbReference type="InterPro" id="IPR044946">
    <property type="entry name" value="Restrct_endonuc_typeI_TRD_sf"/>
</dbReference>
<organism evidence="5 6">
    <name type="scientific">Nibrella viscosa</name>
    <dbReference type="NCBI Taxonomy" id="1084524"/>
    <lineage>
        <taxon>Bacteria</taxon>
        <taxon>Pseudomonadati</taxon>
        <taxon>Bacteroidota</taxon>
        <taxon>Cytophagia</taxon>
        <taxon>Cytophagales</taxon>
        <taxon>Spirosomataceae</taxon>
        <taxon>Nibrella</taxon>
    </lineage>
</organism>
<keyword evidence="3" id="KW-0238">DNA-binding</keyword>
<name>A0ABP8KH77_9BACT</name>
<evidence type="ECO:0000256" key="2">
    <source>
        <dbReference type="ARBA" id="ARBA00022747"/>
    </source>
</evidence>
<keyword evidence="6" id="KW-1185">Reference proteome</keyword>
<sequence>MTTYDTYKPTGIDWLGEIPAGWRAVALKYVVETKITDGPHETPEFVEEGVPFVSAEAVKEGRINFNYRRGNIKPDVDALYAKKCKPKRGDIFIVKSGSTTGKIALVDFDDDFNIWSPLALVRVKPEHSSAFIFYALSSEYFQKNIQLSWSFGTQPNIGMNVLENLRVVLPGEGEQTAIAAYLDDKTAKIDTLIDRKRRLIDLLREEKATLINEAVTKGINPDVPMKPSGIEWLGDIPAHWNLKKLRYVVLKVGSGVTPSGGASVYKTEGIPLLRSQNIHFDGLRLDDVAYITEEVDESMRNSRVQAGDVLINITGASIGRCYFIPDGFGPGKEAAR</sequence>
<dbReference type="RefSeq" id="WP_345268026.1">
    <property type="nucleotide sequence ID" value="NZ_BAABHB010000005.1"/>
</dbReference>
<dbReference type="Proteomes" id="UP001500936">
    <property type="component" value="Unassembled WGS sequence"/>
</dbReference>
<protein>
    <recommendedName>
        <fullName evidence="4">Type I restriction modification DNA specificity domain-containing protein</fullName>
    </recommendedName>
</protein>
<comment type="caution">
    <text evidence="5">The sequence shown here is derived from an EMBL/GenBank/DDBJ whole genome shotgun (WGS) entry which is preliminary data.</text>
</comment>
<dbReference type="SUPFAM" id="SSF116734">
    <property type="entry name" value="DNA methylase specificity domain"/>
    <property type="match status" value="2"/>
</dbReference>
<dbReference type="PANTHER" id="PTHR30408:SF12">
    <property type="entry name" value="TYPE I RESTRICTION ENZYME MJAVIII SPECIFICITY SUBUNIT"/>
    <property type="match status" value="1"/>
</dbReference>
<dbReference type="PANTHER" id="PTHR30408">
    <property type="entry name" value="TYPE-1 RESTRICTION ENZYME ECOKI SPECIFICITY PROTEIN"/>
    <property type="match status" value="1"/>
</dbReference>
<evidence type="ECO:0000313" key="6">
    <source>
        <dbReference type="Proteomes" id="UP001500936"/>
    </source>
</evidence>
<feature type="domain" description="Type I restriction modification DNA specificity" evidence="4">
    <location>
        <begin position="50"/>
        <end position="191"/>
    </location>
</feature>
<evidence type="ECO:0000256" key="1">
    <source>
        <dbReference type="ARBA" id="ARBA00010923"/>
    </source>
</evidence>
<dbReference type="Pfam" id="PF01420">
    <property type="entry name" value="Methylase_S"/>
    <property type="match status" value="1"/>
</dbReference>